<dbReference type="PANTHER" id="PTHR31988:SF15">
    <property type="entry name" value="ESTERASE, PUTATIVE (DUF303)-RELATED"/>
    <property type="match status" value="1"/>
</dbReference>
<dbReference type="AlphaFoldDB" id="A0ABC8SIB9"/>
<keyword evidence="1" id="KW-0378">Hydrolase</keyword>
<dbReference type="EMBL" id="CAUOFW020002587">
    <property type="protein sequence ID" value="CAK9154813.1"/>
    <property type="molecule type" value="Genomic_DNA"/>
</dbReference>
<evidence type="ECO:0000313" key="5">
    <source>
        <dbReference type="Proteomes" id="UP001642360"/>
    </source>
</evidence>
<accession>A0ABC8SIB9</accession>
<gene>
    <name evidence="4" type="ORF">ILEXP_LOCUS23166</name>
</gene>
<dbReference type="Pfam" id="PF03629">
    <property type="entry name" value="SASA"/>
    <property type="match status" value="1"/>
</dbReference>
<feature type="chain" id="PRO_5044789251" description="Sialate O-acetylesterase domain-containing protein" evidence="2">
    <location>
        <begin position="19"/>
        <end position="264"/>
    </location>
</feature>
<dbReference type="Gene3D" id="3.40.50.1110">
    <property type="entry name" value="SGNH hydrolase"/>
    <property type="match status" value="1"/>
</dbReference>
<dbReference type="InterPro" id="IPR005181">
    <property type="entry name" value="SASA"/>
</dbReference>
<dbReference type="PANTHER" id="PTHR31988">
    <property type="entry name" value="ESTERASE, PUTATIVE (DUF303)-RELATED"/>
    <property type="match status" value="1"/>
</dbReference>
<dbReference type="Proteomes" id="UP001642360">
    <property type="component" value="Unassembled WGS sequence"/>
</dbReference>
<feature type="signal peptide" evidence="2">
    <location>
        <begin position="1"/>
        <end position="18"/>
    </location>
</feature>
<proteinExistence type="predicted"/>
<feature type="domain" description="Sialate O-acetylesterase" evidence="3">
    <location>
        <begin position="28"/>
        <end position="257"/>
    </location>
</feature>
<evidence type="ECO:0000259" key="3">
    <source>
        <dbReference type="Pfam" id="PF03629"/>
    </source>
</evidence>
<dbReference type="SUPFAM" id="SSF52266">
    <property type="entry name" value="SGNH hydrolase"/>
    <property type="match status" value="1"/>
</dbReference>
<keyword evidence="2" id="KW-0732">Signal</keyword>
<dbReference type="InterPro" id="IPR036514">
    <property type="entry name" value="SGNH_hydro_sf"/>
</dbReference>
<reference evidence="4 5" key="1">
    <citation type="submission" date="2024-02" db="EMBL/GenBank/DDBJ databases">
        <authorList>
            <person name="Vignale AGUSTIN F."/>
            <person name="Sosa J E."/>
            <person name="Modenutti C."/>
        </authorList>
    </citation>
    <scope>NUCLEOTIDE SEQUENCE [LARGE SCALE GENOMIC DNA]</scope>
</reference>
<evidence type="ECO:0000256" key="1">
    <source>
        <dbReference type="ARBA" id="ARBA00022801"/>
    </source>
</evidence>
<dbReference type="InterPro" id="IPR052940">
    <property type="entry name" value="Carb_Esterase_6"/>
</dbReference>
<evidence type="ECO:0000313" key="4">
    <source>
        <dbReference type="EMBL" id="CAK9154813.1"/>
    </source>
</evidence>
<organism evidence="4 5">
    <name type="scientific">Ilex paraguariensis</name>
    <name type="common">yerba mate</name>
    <dbReference type="NCBI Taxonomy" id="185542"/>
    <lineage>
        <taxon>Eukaryota</taxon>
        <taxon>Viridiplantae</taxon>
        <taxon>Streptophyta</taxon>
        <taxon>Embryophyta</taxon>
        <taxon>Tracheophyta</taxon>
        <taxon>Spermatophyta</taxon>
        <taxon>Magnoliopsida</taxon>
        <taxon>eudicotyledons</taxon>
        <taxon>Gunneridae</taxon>
        <taxon>Pentapetalae</taxon>
        <taxon>asterids</taxon>
        <taxon>campanulids</taxon>
        <taxon>Aquifoliales</taxon>
        <taxon>Aquifoliaceae</taxon>
        <taxon>Ilex</taxon>
    </lineage>
</organism>
<sequence length="264" mass="28786">MLDFFWLLLLAFTGLVSSDHALASDSAKNIFLLAGQSNMAGRGGEVHQRWDGVVPPECHPNPSILRLSAGLSWEEACEPLHKDIDVSKICGVGPGMPFAHYILDKNSSIGVVGLVPCAIGGTKISQWALGTYFYKQLVRRAKAALHCGGTIRALLWYQGESDTVTLEGAKLYKRRLEKFITDLRHDLQSPTLPVIQVALASGEGSYIEEVREAQLGIDLPNVRCVDAKGLQLQPGNLHLSTFAQVRLGEMLANAYLQILPSPQN</sequence>
<name>A0ABC8SIB9_9AQUA</name>
<comment type="caution">
    <text evidence="4">The sequence shown here is derived from an EMBL/GenBank/DDBJ whole genome shotgun (WGS) entry which is preliminary data.</text>
</comment>
<protein>
    <recommendedName>
        <fullName evidence="3">Sialate O-acetylesterase domain-containing protein</fullName>
    </recommendedName>
</protein>
<dbReference type="GO" id="GO:0016787">
    <property type="term" value="F:hydrolase activity"/>
    <property type="evidence" value="ECO:0007669"/>
    <property type="project" value="UniProtKB-KW"/>
</dbReference>
<keyword evidence="5" id="KW-1185">Reference proteome</keyword>
<evidence type="ECO:0000256" key="2">
    <source>
        <dbReference type="SAM" id="SignalP"/>
    </source>
</evidence>